<evidence type="ECO:0000256" key="21">
    <source>
        <dbReference type="SAM" id="MobiDB-lite"/>
    </source>
</evidence>
<dbReference type="InterPro" id="IPR007099">
    <property type="entry name" value="RNA-dir_pol_NSvirus"/>
</dbReference>
<dbReference type="EC" id="2.7.7.48" evidence="6"/>
<dbReference type="GO" id="GO:0044172">
    <property type="term" value="C:host cell endoplasmic reticulum-Golgi intermediate compartment"/>
    <property type="evidence" value="ECO:0007669"/>
    <property type="project" value="UniProtKB-SubCell"/>
</dbReference>
<evidence type="ECO:0000256" key="1">
    <source>
        <dbReference type="ARBA" id="ARBA00001936"/>
    </source>
</evidence>
<dbReference type="Pfam" id="PF04196">
    <property type="entry name" value="Bunya_RdRp"/>
    <property type="match status" value="1"/>
</dbReference>
<dbReference type="GO" id="GO:0003968">
    <property type="term" value="F:RNA-directed RNA polymerase activity"/>
    <property type="evidence" value="ECO:0007669"/>
    <property type="project" value="UniProtKB-EC"/>
</dbReference>
<dbReference type="GO" id="GO:0046872">
    <property type="term" value="F:metal ion binding"/>
    <property type="evidence" value="ECO:0007669"/>
    <property type="project" value="UniProtKB-KW"/>
</dbReference>
<keyword evidence="14" id="KW-1038">Host endoplasmic reticulum</keyword>
<feature type="compositionally biased region" description="Basic and acidic residues" evidence="21">
    <location>
        <begin position="481"/>
        <end position="493"/>
    </location>
</feature>
<evidence type="ECO:0000256" key="19">
    <source>
        <dbReference type="ARBA" id="ARBA00034123"/>
    </source>
</evidence>
<evidence type="ECO:0000256" key="4">
    <source>
        <dbReference type="ARBA" id="ARBA00004328"/>
    </source>
</evidence>
<evidence type="ECO:0000256" key="6">
    <source>
        <dbReference type="ARBA" id="ARBA00012494"/>
    </source>
</evidence>
<evidence type="ECO:0000256" key="9">
    <source>
        <dbReference type="ARBA" id="ARBA00022723"/>
    </source>
</evidence>
<comment type="subcellular location">
    <subcellularLocation>
        <location evidence="3">Host Golgi apparatus</location>
    </subcellularLocation>
    <subcellularLocation>
        <location evidence="5">Host endoplasmic reticulum-Golgi intermediate compartment</location>
    </subcellularLocation>
    <subcellularLocation>
        <location evidence="4">Virion</location>
    </subcellularLocation>
</comment>
<dbReference type="Pfam" id="PF12603">
    <property type="entry name" value="L_PA-C-like"/>
    <property type="match status" value="1"/>
</dbReference>
<name>A0A172MHN2_9VIRU</name>
<dbReference type="KEGG" id="vg:65101438"/>
<dbReference type="InterPro" id="IPR029124">
    <property type="entry name" value="L_protein_N"/>
</dbReference>
<dbReference type="EMBL" id="KU230449">
    <property type="protein sequence ID" value="ANC97695.1"/>
    <property type="molecule type" value="Genomic_RNA"/>
</dbReference>
<feature type="domain" description="RdRp catalytic" evidence="22">
    <location>
        <begin position="1031"/>
        <end position="1229"/>
    </location>
</feature>
<dbReference type="GO" id="GO:0044177">
    <property type="term" value="C:host cell Golgi apparatus"/>
    <property type="evidence" value="ECO:0007669"/>
    <property type="project" value="UniProtKB-SubCell"/>
</dbReference>
<proteinExistence type="inferred from homology"/>
<dbReference type="InterPro" id="IPR022531">
    <property type="entry name" value="L_PA-C-like"/>
</dbReference>
<keyword evidence="9" id="KW-0479">Metal-binding</keyword>
<evidence type="ECO:0000256" key="20">
    <source>
        <dbReference type="ARBA" id="ARBA00046037"/>
    </source>
</evidence>
<evidence type="ECO:0000256" key="2">
    <source>
        <dbReference type="ARBA" id="ARBA00001946"/>
    </source>
</evidence>
<evidence type="ECO:0000256" key="17">
    <source>
        <dbReference type="ARBA" id="ARBA00030436"/>
    </source>
</evidence>
<dbReference type="Pfam" id="PF15518">
    <property type="entry name" value="L_protein_N"/>
    <property type="match status" value="1"/>
</dbReference>
<dbReference type="GO" id="GO:0006351">
    <property type="term" value="P:DNA-templated transcription"/>
    <property type="evidence" value="ECO:0007669"/>
    <property type="project" value="InterPro"/>
</dbReference>
<accession>A0A172MHN2</accession>
<keyword evidence="24" id="KW-1185">Reference proteome</keyword>
<dbReference type="GeneID" id="65101438"/>
<dbReference type="PROSITE" id="PS50525">
    <property type="entry name" value="RDRP_SSRNA_NEG_SEG"/>
    <property type="match status" value="1"/>
</dbReference>
<keyword evidence="15" id="KW-0464">Manganese</keyword>
<keyword evidence="13" id="KW-0946">Virion</keyword>
<sequence length="2199" mass="249735">MEILERKALNKNPNMTHASRLEALTEVLLSEEKFLTPGLHSPLLEVFESERWEAQPKVQVSVEGSHDLRLEFPDLEEWRGSSRMSAMSVVNQVWPQVKMSNVRHDYTAGLFSRNLDRPLKSFFKPLHDHNDDLTPDVIQERNGIILVHEFATTSIPDINRMKEMFHMKHLRYDSALSARAEKEGKTVIFSVTVVGPRLVVSSLPLTQEDVTELCIRLLIGRQIEFSLFSQRVIAHPAEKEESDRIQAARVAFSQIGHDWERLNSEFPSCSQEVYEASKEKPDLKYITEQLQAASIKARQKLRKEHFLGEEHPSSISDRLKLNQEECVAEINKYLELNEPPEPQLIYNTKSVVQIPWWIPERGTGSNSLSIERSPGNECLPDIGESKEDTFLCWRSAWDYATQHPEHMTEETIDVEIARAMTETPEEEVELSEEQQKHAAAVKLQTAGVLEKTPMGMRSKYRRVQYEVPYWTSVELAKRGIEGKKRRDEPEVKAHKQRSKRPMSYKTEVADLDKLLDRAQRIFTNTYSFKGASYDEHMLPDLAGYAYNLHGRGVGEPWKKFLKSFLGCHLGKWSSFVSDLATELAISMKQHCKSGQMLLKKLRHFDVYVLIKPTNSSGSIFYSLLTFKAGLSVDPLSGGTVFKQDFENNVVRWTEFNSVSASKLMNLVKCKSTMFTMLAYWMEFFGLKFWEHELNEDSDQMREVWRMVAVCLMVSLEDKAKAEEIITVSRFVYMEGLVAQPALPKPHKVLGKLPVALRSRLQVWLVGKVLDAMKRISLRPFDLNSEDRRPKWNFMFNLFTGRVIEEPMQMVSMFYIGYLKNKDESPQGNSSGALYDKVMEYESRKPSSNKNLGLGDPLLDDVKFHEFSRSFLSYCVDLSKAKLRKMWGDNVQELIMDDIMESLGGYTLEELGTLKASATYDQTMYKYDAKKTYRRKKVVEFTAKKAQDFTHVHEIVKESLEAIEENGCLHIDLFKKAQHGGLREIYVLGPNERVVQLCLELIARAICRRFPSETMMTPANKFKLPQQHNKNARKNCGNNFTTTSTSDDASKWNQGHYVSKFAMMLCRFTDPILHPFIMRACALFTKKVIKIDDQLLKAFVKHDEDIFSSPHVRKMHAAFKGALGDAEYSHVEPGMTFLKTSTGMLQGILHYSSSLLHTILQELMKDVIEGRLKRHLTLLKKSSLKPYVTVMQSSDDSSIMISFPIDKDRPELTCQGYILAWESFQMKKDLGLLLGIYPSEKCTTNTPWVTEFNSEFFFMSDLIRPLFRWVAAVNTLSEHETLAGRQEEMSSNLSNVLGGGGTTSLTASCQLAQMMLHYQILGSGVSQIFSRYVSVLQQDPSVGFFLLDHPFMAGLCGFKFNLFKAVKCTKLGDKYRRVLVTQEEVSSDRKAAGLTGKTMVTTKAGSIVDSTIVSMSTRRRWQKLVSGMEFPADWREQIKENQEVLYEKARTPEELKLKLAAFMHSPGVVSSLGHSGAVVRVMASSAYCLSHPVVQDRTDWYCSLETKTTKTSLFSLACEESLTEGGAEPISDEQLLALFPQKEDFEDLERLGETFSIISGSPVTRNRPRVTTRVTITGSNAGSTFSLLDIVRFMWFGTSHVHASPGHLQNLWEESKRRIPWLRDTPGETLEASPFVDPQSLHNFIAGDPVKGRVVVMSGVPVKRSFGVSNLYTMVSENFAPQYRLANSVDVEARGRTEGFIDLRHTLGLISQGFFHDAVKVDLTKQVLKANVRIEVDTGAARSRRNCLAVIQDFAVHEDIERTKTMIFSHKLGSLGGYSVRQRLVRPEEVQEGEQSGYFGRGVWRGFYDSTGLEIHLDRPRTDPLSHITAVVVSGTHDLNNVIRFLKEWGKENKVNNDVHCRGPHVPKGRNVARIHGFSFCLGERGAPVLVNERVAPYLHSEEFAKVEMTVSGGTIRLVATPRYQGARSGTITLLSYTSRASDIDVMRRGVATKLGLKSRGLNSYVRAWLDCIPLSSQQFESLIQRLKRERGTGAVPKPHWEGRKDGYVDWPKLESRLRELGEIQLRYSGILRMSHAPEGQETENLDISEEFDPSYFDDFFTDDATADLGVMLDVLQVTTPVEEDGNVMEEDNMFWNVGDEEMEFGMDLIRQLEFQEAREEIRITHPYLKVAVEQIVGALGGTERAIRAIMTRSVPASVKDSVVDALVVIFNWWGQHVDRPLHSAGSDDEEEMGDDVDDL</sequence>
<comment type="cofactor">
    <cofactor evidence="1">
        <name>Mn(2+)</name>
        <dbReference type="ChEBI" id="CHEBI:29035"/>
    </cofactor>
</comment>
<comment type="cofactor">
    <cofactor evidence="2">
        <name>Mg(2+)</name>
        <dbReference type="ChEBI" id="CHEBI:18420"/>
    </cofactor>
</comment>
<dbReference type="GO" id="GO:0016787">
    <property type="term" value="F:hydrolase activity"/>
    <property type="evidence" value="ECO:0007669"/>
    <property type="project" value="UniProtKB-KW"/>
</dbReference>
<evidence type="ECO:0000256" key="15">
    <source>
        <dbReference type="ARBA" id="ARBA00023211"/>
    </source>
</evidence>
<keyword evidence="8" id="KW-0808">Transferase</keyword>
<evidence type="ECO:0000256" key="10">
    <source>
        <dbReference type="ARBA" id="ARBA00022801"/>
    </source>
</evidence>
<evidence type="ECO:0000256" key="12">
    <source>
        <dbReference type="ARBA" id="ARBA00022842"/>
    </source>
</evidence>
<evidence type="ECO:0000256" key="18">
    <source>
        <dbReference type="ARBA" id="ARBA00031012"/>
    </source>
</evidence>
<evidence type="ECO:0000256" key="7">
    <source>
        <dbReference type="ARBA" id="ARBA00018602"/>
    </source>
</evidence>
<keyword evidence="10" id="KW-0378">Hydrolase</keyword>
<evidence type="ECO:0000313" key="24">
    <source>
        <dbReference type="Proteomes" id="UP000501413"/>
    </source>
</evidence>
<reference evidence="23 24" key="1">
    <citation type="submission" date="2015-12" db="EMBL/GenBank/DDBJ databases">
        <title>Viral discovery in ticks.</title>
        <authorList>
            <person name="Tokarz R."/>
            <person name="Lipkin W.I."/>
        </authorList>
    </citation>
    <scope>NUCLEOTIDE SEQUENCE [LARGE SCALE GENOMIC DNA]</scope>
    <source>
        <strain evidence="23">A1</strain>
    </source>
</reference>
<dbReference type="GO" id="GO:0039694">
    <property type="term" value="P:viral RNA genome replication"/>
    <property type="evidence" value="ECO:0007669"/>
    <property type="project" value="InterPro"/>
</dbReference>
<dbReference type="InterPro" id="IPR007322">
    <property type="entry name" value="RNA_pol_bunyavir"/>
</dbReference>
<comment type="similarity">
    <text evidence="19">Belongs to the Bunyavirales RNA polymerase family.</text>
</comment>
<evidence type="ECO:0000256" key="8">
    <source>
        <dbReference type="ARBA" id="ARBA00022679"/>
    </source>
</evidence>
<keyword evidence="11" id="KW-1040">Host Golgi apparatus</keyword>
<comment type="function">
    <text evidence="20">RNA-dependent RNA polymerase, which is responsible for the replication and transcription of the viral RNA genome using antigenomic RNA as an intermediate. During transcription, synthesizes subgenomic RNAs and assures their capping by a cap-snatching mechanism, which involves the endonuclease activity cleaving the host capped pre-mRNAs. These short capped RNAs are then used as primers for viral transcription. The 3'-end of subgenomic mRNAs molecules are not polyadenylated. During replication, the polymerase binds the 5' and 3' vRNA extremities at distinct sites. In turn, significant conformational changes occur in the polymerase and in vRNA to initiate active RNA synthesis. As a consequence of the use of the same enzyme for both transcription and replication, these mechanisms need to be well coordinated.</text>
</comment>
<evidence type="ECO:0000256" key="13">
    <source>
        <dbReference type="ARBA" id="ARBA00022844"/>
    </source>
</evidence>
<evidence type="ECO:0000313" key="23">
    <source>
        <dbReference type="EMBL" id="ANC97695.1"/>
    </source>
</evidence>
<protein>
    <recommendedName>
        <fullName evidence="7">RNA-directed RNA polymerase L</fullName>
        <ecNumber evidence="6">2.7.7.48</ecNumber>
    </recommendedName>
    <alternativeName>
        <fullName evidence="16">Large structural protein</fullName>
    </alternativeName>
    <alternativeName>
        <fullName evidence="18">Replicase</fullName>
    </alternativeName>
    <alternativeName>
        <fullName evidence="17">Transcriptase</fullName>
    </alternativeName>
</protein>
<evidence type="ECO:0000256" key="5">
    <source>
        <dbReference type="ARBA" id="ARBA00004452"/>
    </source>
</evidence>
<dbReference type="Proteomes" id="UP000501413">
    <property type="component" value="Genome"/>
</dbReference>
<evidence type="ECO:0000259" key="22">
    <source>
        <dbReference type="PROSITE" id="PS50525"/>
    </source>
</evidence>
<keyword evidence="12" id="KW-0460">Magnesium</keyword>
<evidence type="ECO:0000256" key="11">
    <source>
        <dbReference type="ARBA" id="ARBA00022812"/>
    </source>
</evidence>
<evidence type="ECO:0000256" key="14">
    <source>
        <dbReference type="ARBA" id="ARBA00023184"/>
    </source>
</evidence>
<dbReference type="RefSeq" id="YP_010086238.1">
    <property type="nucleotide sequence ID" value="NC_055432.1"/>
</dbReference>
<evidence type="ECO:0000256" key="3">
    <source>
        <dbReference type="ARBA" id="ARBA00004136"/>
    </source>
</evidence>
<dbReference type="GO" id="GO:0044423">
    <property type="term" value="C:virion component"/>
    <property type="evidence" value="ECO:0007669"/>
    <property type="project" value="UniProtKB-KW"/>
</dbReference>
<organism evidence="23 24">
    <name type="scientific">blacklegged tick virus 3</name>
    <dbReference type="NCBI Taxonomy" id="1844920"/>
    <lineage>
        <taxon>Viruses</taxon>
        <taxon>Riboviria</taxon>
        <taxon>Orthornavirae</taxon>
        <taxon>Negarnaviricota</taxon>
        <taxon>Polyploviricotina</taxon>
        <taxon>Bunyaviricetes</taxon>
        <taxon>Hareavirales</taxon>
        <taxon>Phenuiviridae</taxon>
        <taxon>Ixovirus</taxon>
        <taxon>Ixovirus ixodis</taxon>
    </lineage>
</organism>
<feature type="region of interest" description="Disordered" evidence="21">
    <location>
        <begin position="481"/>
        <end position="502"/>
    </location>
</feature>
<evidence type="ECO:0000256" key="16">
    <source>
        <dbReference type="ARBA" id="ARBA00030285"/>
    </source>
</evidence>